<feature type="compositionally biased region" description="Polar residues" evidence="1">
    <location>
        <begin position="1"/>
        <end position="14"/>
    </location>
</feature>
<dbReference type="AlphaFoldDB" id="A0A9P6M9R9"/>
<evidence type="ECO:0000313" key="3">
    <source>
        <dbReference type="Proteomes" id="UP000749646"/>
    </source>
</evidence>
<evidence type="ECO:0000256" key="1">
    <source>
        <dbReference type="SAM" id="MobiDB-lite"/>
    </source>
</evidence>
<name>A0A9P6M9R9_9FUNG</name>
<feature type="compositionally biased region" description="Basic and acidic residues" evidence="1">
    <location>
        <begin position="246"/>
        <end position="262"/>
    </location>
</feature>
<protein>
    <submittedName>
        <fullName evidence="2">Uncharacterized protein</fullName>
    </submittedName>
</protein>
<feature type="region of interest" description="Disordered" evidence="1">
    <location>
        <begin position="125"/>
        <end position="144"/>
    </location>
</feature>
<feature type="compositionally biased region" description="Low complexity" evidence="1">
    <location>
        <begin position="279"/>
        <end position="289"/>
    </location>
</feature>
<dbReference type="OrthoDB" id="2420930at2759"/>
<feature type="region of interest" description="Disordered" evidence="1">
    <location>
        <begin position="161"/>
        <end position="185"/>
    </location>
</feature>
<proteinExistence type="predicted"/>
<feature type="region of interest" description="Disordered" evidence="1">
    <location>
        <begin position="1"/>
        <end position="108"/>
    </location>
</feature>
<feature type="compositionally biased region" description="Low complexity" evidence="1">
    <location>
        <begin position="37"/>
        <end position="59"/>
    </location>
</feature>
<dbReference type="EMBL" id="JAAAHW010003513">
    <property type="protein sequence ID" value="KAF9983098.1"/>
    <property type="molecule type" value="Genomic_DNA"/>
</dbReference>
<dbReference type="Proteomes" id="UP000749646">
    <property type="component" value="Unassembled WGS sequence"/>
</dbReference>
<feature type="compositionally biased region" description="Basic and acidic residues" evidence="1">
    <location>
        <begin position="66"/>
        <end position="78"/>
    </location>
</feature>
<sequence length="683" mass="75017">MATLSAVDTHTLWSSPKDLHSLKRRHTRGGTVRSHGSLRSLEPSSPSSPSSPTILFSESPVHSTHTYHDGEDPHHFDSTPEVSHSPCVKNSKHSGYDNSRKPTRPTSVPSWFGSLRTFTISTSTSSKGAFAPLMPSSASSRSKCRGRSSSIYYACNMDDQDSDSDCNNDHHDDEPITSMNGLKENRVRGPRMSWANLDPSLGGLFPQSYKAMPESDPEPPSPSTPGALSTSSMDSPNVEDLGAFEARSRNDHENDSQGHLDDAWDPPSDDQFAGTMLLSPTGATTTPSSSTFSFIKSYVPSLPGSTGGQRNASGASASTSPGSGFWSIRKLSINILGNRQYVPIGHSGDHMEEQPCRDASSAPATPVGDTIEQVAEERNATLQMLYHGNIHTLECDLEHFEGKALYYHQRRENQKKIWEPAKAALMSGKDPENGQSITQLQDDYFYWSSRLYGIFAFSRSTLAFWDSRSVSTLQDCPCEHTSLGLESGSTVEELSAVGGAGGSRCNDRWGHGLLKNISKTNPSLNALIFSCSKATGCNGHQLEQLITHLAVDLKSLEKGFKQLQTRFQRLTRLEIYGESSENCGELVHGYLLTCMSSRHLIAKDVIIPLRLLLEEEHGNQSWIRKDLVPLEVSFGDLEDPAKGVAAESRLLYEYFVSHIPNVQKHRLSDEVGEDMELYTEKAD</sequence>
<feature type="region of interest" description="Disordered" evidence="1">
    <location>
        <begin position="303"/>
        <end position="322"/>
    </location>
</feature>
<reference evidence="2" key="1">
    <citation type="journal article" date="2020" name="Fungal Divers.">
        <title>Resolving the Mortierellaceae phylogeny through synthesis of multi-gene phylogenetics and phylogenomics.</title>
        <authorList>
            <person name="Vandepol N."/>
            <person name="Liber J."/>
            <person name="Desiro A."/>
            <person name="Na H."/>
            <person name="Kennedy M."/>
            <person name="Barry K."/>
            <person name="Grigoriev I.V."/>
            <person name="Miller A.N."/>
            <person name="O'Donnell K."/>
            <person name="Stajich J.E."/>
            <person name="Bonito G."/>
        </authorList>
    </citation>
    <scope>NUCLEOTIDE SEQUENCE</scope>
    <source>
        <strain evidence="2">MES-2147</strain>
    </source>
</reference>
<organism evidence="2 3">
    <name type="scientific">Modicella reniformis</name>
    <dbReference type="NCBI Taxonomy" id="1440133"/>
    <lineage>
        <taxon>Eukaryota</taxon>
        <taxon>Fungi</taxon>
        <taxon>Fungi incertae sedis</taxon>
        <taxon>Mucoromycota</taxon>
        <taxon>Mortierellomycotina</taxon>
        <taxon>Mortierellomycetes</taxon>
        <taxon>Mortierellales</taxon>
        <taxon>Mortierellaceae</taxon>
        <taxon>Modicella</taxon>
    </lineage>
</organism>
<comment type="caution">
    <text evidence="2">The sequence shown here is derived from an EMBL/GenBank/DDBJ whole genome shotgun (WGS) entry which is preliminary data.</text>
</comment>
<gene>
    <name evidence="2" type="ORF">BGZ65_002178</name>
</gene>
<keyword evidence="3" id="KW-1185">Reference proteome</keyword>
<evidence type="ECO:0000313" key="2">
    <source>
        <dbReference type="EMBL" id="KAF9983098.1"/>
    </source>
</evidence>
<feature type="region of interest" description="Disordered" evidence="1">
    <location>
        <begin position="205"/>
        <end position="289"/>
    </location>
</feature>
<accession>A0A9P6M9R9</accession>
<feature type="compositionally biased region" description="Polar residues" evidence="1">
    <location>
        <begin position="226"/>
        <end position="235"/>
    </location>
</feature>
<feature type="compositionally biased region" description="Low complexity" evidence="1">
    <location>
        <begin position="312"/>
        <end position="322"/>
    </location>
</feature>